<accession>A0ABP0UGK7</accession>
<sequence length="195" mass="20255">MASSSFSSFLCCEAVTALERRSTLWSLLQRYSTLQSRCSAAPLCEATLQRRSTLLLSSGGTALVFPGSPSSPPIENSSPPAVPMPPGWSAPSYNLPYSVGAAPQPTPVYFYPPPAPSVPNAYPAPIAFAPTVPTAPPWTTTTPNAPAYGPPTPPAPTANAPVYGPPTTPLTPLAPTVQTPPVTKTWCVAKPKADV</sequence>
<gene>
    <name evidence="1" type="ORF">CSSPTR1EN2_LOCUS15592</name>
</gene>
<proteinExistence type="predicted"/>
<evidence type="ECO:0000313" key="1">
    <source>
        <dbReference type="EMBL" id="CAK9220709.1"/>
    </source>
</evidence>
<keyword evidence="2" id="KW-1185">Reference proteome</keyword>
<name>A0ABP0UGK7_9BRYO</name>
<organism evidence="1 2">
    <name type="scientific">Sphagnum troendelagicum</name>
    <dbReference type="NCBI Taxonomy" id="128251"/>
    <lineage>
        <taxon>Eukaryota</taxon>
        <taxon>Viridiplantae</taxon>
        <taxon>Streptophyta</taxon>
        <taxon>Embryophyta</taxon>
        <taxon>Bryophyta</taxon>
        <taxon>Sphagnophytina</taxon>
        <taxon>Sphagnopsida</taxon>
        <taxon>Sphagnales</taxon>
        <taxon>Sphagnaceae</taxon>
        <taxon>Sphagnum</taxon>
    </lineage>
</organism>
<protein>
    <submittedName>
        <fullName evidence="1">Uncharacterized protein</fullName>
    </submittedName>
</protein>
<dbReference type="EMBL" id="OZ019895">
    <property type="protein sequence ID" value="CAK9220709.1"/>
    <property type="molecule type" value="Genomic_DNA"/>
</dbReference>
<dbReference type="Proteomes" id="UP001497512">
    <property type="component" value="Chromosome 3"/>
</dbReference>
<evidence type="ECO:0000313" key="2">
    <source>
        <dbReference type="Proteomes" id="UP001497512"/>
    </source>
</evidence>
<reference evidence="1" key="1">
    <citation type="submission" date="2024-02" db="EMBL/GenBank/DDBJ databases">
        <authorList>
            <consortium name="ELIXIR-Norway"/>
            <consortium name="Elixir Norway"/>
        </authorList>
    </citation>
    <scope>NUCLEOTIDE SEQUENCE</scope>
</reference>